<name>A0A6A6RIW5_9PLEO</name>
<evidence type="ECO:0000313" key="2">
    <source>
        <dbReference type="Proteomes" id="UP000799753"/>
    </source>
</evidence>
<dbReference type="Proteomes" id="UP000799753">
    <property type="component" value="Unassembled WGS sequence"/>
</dbReference>
<gene>
    <name evidence="1" type="ORF">P280DRAFT_260106</name>
</gene>
<dbReference type="AlphaFoldDB" id="A0A6A6RIW5"/>
<protein>
    <submittedName>
        <fullName evidence="1">Uncharacterized protein</fullName>
    </submittedName>
</protein>
<reference evidence="1" key="1">
    <citation type="journal article" date="2020" name="Stud. Mycol.">
        <title>101 Dothideomycetes genomes: a test case for predicting lifestyles and emergence of pathogens.</title>
        <authorList>
            <person name="Haridas S."/>
            <person name="Albert R."/>
            <person name="Binder M."/>
            <person name="Bloem J."/>
            <person name="Labutti K."/>
            <person name="Salamov A."/>
            <person name="Andreopoulos B."/>
            <person name="Baker S."/>
            <person name="Barry K."/>
            <person name="Bills G."/>
            <person name="Bluhm B."/>
            <person name="Cannon C."/>
            <person name="Castanera R."/>
            <person name="Culley D."/>
            <person name="Daum C."/>
            <person name="Ezra D."/>
            <person name="Gonzalez J."/>
            <person name="Henrissat B."/>
            <person name="Kuo A."/>
            <person name="Liang C."/>
            <person name="Lipzen A."/>
            <person name="Lutzoni F."/>
            <person name="Magnuson J."/>
            <person name="Mondo S."/>
            <person name="Nolan M."/>
            <person name="Ohm R."/>
            <person name="Pangilinan J."/>
            <person name="Park H.-J."/>
            <person name="Ramirez L."/>
            <person name="Alfaro M."/>
            <person name="Sun H."/>
            <person name="Tritt A."/>
            <person name="Yoshinaga Y."/>
            <person name="Zwiers L.-H."/>
            <person name="Turgeon B."/>
            <person name="Goodwin S."/>
            <person name="Spatafora J."/>
            <person name="Crous P."/>
            <person name="Grigoriev I."/>
        </authorList>
    </citation>
    <scope>NUCLEOTIDE SEQUENCE</scope>
    <source>
        <strain evidence="1">CBS 473.64</strain>
    </source>
</reference>
<proteinExistence type="predicted"/>
<evidence type="ECO:0000313" key="1">
    <source>
        <dbReference type="EMBL" id="KAF2634381.1"/>
    </source>
</evidence>
<accession>A0A6A6RIW5</accession>
<keyword evidence="2" id="KW-1185">Reference proteome</keyword>
<organism evidence="1 2">
    <name type="scientific">Massarina eburnea CBS 473.64</name>
    <dbReference type="NCBI Taxonomy" id="1395130"/>
    <lineage>
        <taxon>Eukaryota</taxon>
        <taxon>Fungi</taxon>
        <taxon>Dikarya</taxon>
        <taxon>Ascomycota</taxon>
        <taxon>Pezizomycotina</taxon>
        <taxon>Dothideomycetes</taxon>
        <taxon>Pleosporomycetidae</taxon>
        <taxon>Pleosporales</taxon>
        <taxon>Massarineae</taxon>
        <taxon>Massarinaceae</taxon>
        <taxon>Massarina</taxon>
    </lineage>
</organism>
<sequence length="292" mass="32355">MESPFMIPREDIEALEGSEGFRLLRNYLGAVEESSHAMNSFCTSHSTVSAEAQSIWLLHRDILHALVMPVVELFKRASTLAEAALCTKNTEDLELAFSGDARSAFLWLQCFLGEEEDWVRTRGCPACVTTETLSTESHVRLTVAASLLSTVEKDGHSTGLSLPPLPHIIPALRDALEADPFWGPECWPYLFSRATQLSGGIQALIASIIDLESLVSSPSLVRIHNREVAAKKGVKLRKSKLAKRQLWMKGEEMDLMRRCALQCWAQAAVPRQVRAEVLGLGKERRARSSTCP</sequence>
<dbReference type="EMBL" id="MU006833">
    <property type="protein sequence ID" value="KAF2634381.1"/>
    <property type="molecule type" value="Genomic_DNA"/>
</dbReference>
<dbReference type="OrthoDB" id="5272500at2759"/>